<name>A0A2V4E036_9GAMM</name>
<dbReference type="PANTHER" id="PTHR43401:SF2">
    <property type="entry name" value="L-THREONINE 3-DEHYDROGENASE"/>
    <property type="match status" value="1"/>
</dbReference>
<dbReference type="GO" id="GO:0008270">
    <property type="term" value="F:zinc ion binding"/>
    <property type="evidence" value="ECO:0007669"/>
    <property type="project" value="InterPro"/>
</dbReference>
<dbReference type="CDD" id="cd08236">
    <property type="entry name" value="sugar_DH"/>
    <property type="match status" value="1"/>
</dbReference>
<feature type="domain" description="Alcohol dehydrogenase-like C-terminal" evidence="5">
    <location>
        <begin position="170"/>
        <end position="303"/>
    </location>
</feature>
<dbReference type="AlphaFoldDB" id="A0A2V4E036"/>
<keyword evidence="1 4" id="KW-0479">Metal-binding</keyword>
<dbReference type="Pfam" id="PF08240">
    <property type="entry name" value="ADH_N"/>
    <property type="match status" value="1"/>
</dbReference>
<dbReference type="Gene3D" id="3.40.50.720">
    <property type="entry name" value="NAD(P)-binding Rossmann-like Domain"/>
    <property type="match status" value="1"/>
</dbReference>
<dbReference type="SUPFAM" id="SSF51735">
    <property type="entry name" value="NAD(P)-binding Rossmann-fold domains"/>
    <property type="match status" value="1"/>
</dbReference>
<proteinExistence type="inferred from homology"/>
<comment type="caution">
    <text evidence="7">The sequence shown here is derived from an EMBL/GenBank/DDBJ whole genome shotgun (WGS) entry which is preliminary data.</text>
</comment>
<gene>
    <name evidence="7" type="ORF">DKK79_04145</name>
</gene>
<evidence type="ECO:0000313" key="7">
    <source>
        <dbReference type="EMBL" id="PXZ05863.1"/>
    </source>
</evidence>
<reference evidence="7 8" key="1">
    <citation type="submission" date="2018-05" db="EMBL/GenBank/DDBJ databases">
        <title>Reference genomes for bee gut microbiota database.</title>
        <authorList>
            <person name="Ellegaard K.M."/>
        </authorList>
    </citation>
    <scope>NUCLEOTIDE SEQUENCE [LARGE SCALE GENOMIC DNA]</scope>
    <source>
        <strain evidence="7 8">ESL0177</strain>
    </source>
</reference>
<dbReference type="RefSeq" id="WP_110422959.1">
    <property type="nucleotide sequence ID" value="NZ_QGLP01000004.1"/>
</dbReference>
<dbReference type="Pfam" id="PF00107">
    <property type="entry name" value="ADH_zinc_N"/>
    <property type="match status" value="1"/>
</dbReference>
<dbReference type="InterPro" id="IPR036291">
    <property type="entry name" value="NAD(P)-bd_dom_sf"/>
</dbReference>
<evidence type="ECO:0000259" key="5">
    <source>
        <dbReference type="Pfam" id="PF00107"/>
    </source>
</evidence>
<comment type="cofactor">
    <cofactor evidence="4">
        <name>Zn(2+)</name>
        <dbReference type="ChEBI" id="CHEBI:29105"/>
    </cofactor>
</comment>
<keyword evidence="2 4" id="KW-0862">Zinc</keyword>
<dbReference type="SUPFAM" id="SSF50129">
    <property type="entry name" value="GroES-like"/>
    <property type="match status" value="1"/>
</dbReference>
<organism evidence="7 8">
    <name type="scientific">Gilliamella apicola</name>
    <dbReference type="NCBI Taxonomy" id="1196095"/>
    <lineage>
        <taxon>Bacteria</taxon>
        <taxon>Pseudomonadati</taxon>
        <taxon>Pseudomonadota</taxon>
        <taxon>Gammaproteobacteria</taxon>
        <taxon>Orbales</taxon>
        <taxon>Orbaceae</taxon>
        <taxon>Gilliamella</taxon>
    </lineage>
</organism>
<dbReference type="InterPro" id="IPR013154">
    <property type="entry name" value="ADH-like_N"/>
</dbReference>
<evidence type="ECO:0000256" key="2">
    <source>
        <dbReference type="ARBA" id="ARBA00022833"/>
    </source>
</evidence>
<keyword evidence="3" id="KW-0560">Oxidoreductase</keyword>
<evidence type="ECO:0000256" key="4">
    <source>
        <dbReference type="RuleBase" id="RU361277"/>
    </source>
</evidence>
<dbReference type="GO" id="GO:0016491">
    <property type="term" value="F:oxidoreductase activity"/>
    <property type="evidence" value="ECO:0007669"/>
    <property type="project" value="UniProtKB-KW"/>
</dbReference>
<comment type="similarity">
    <text evidence="4">Belongs to the zinc-containing alcohol dehydrogenase family.</text>
</comment>
<feature type="domain" description="Alcohol dehydrogenase-like N-terminal" evidence="6">
    <location>
        <begin position="24"/>
        <end position="128"/>
    </location>
</feature>
<evidence type="ECO:0000256" key="1">
    <source>
        <dbReference type="ARBA" id="ARBA00022723"/>
    </source>
</evidence>
<accession>A0A2V4E036</accession>
<dbReference type="InterPro" id="IPR050129">
    <property type="entry name" value="Zn_alcohol_dh"/>
</dbReference>
<evidence type="ECO:0000259" key="6">
    <source>
        <dbReference type="Pfam" id="PF08240"/>
    </source>
</evidence>
<dbReference type="PROSITE" id="PS00059">
    <property type="entry name" value="ADH_ZINC"/>
    <property type="match status" value="1"/>
</dbReference>
<dbReference type="Proteomes" id="UP000247483">
    <property type="component" value="Unassembled WGS sequence"/>
</dbReference>
<evidence type="ECO:0000313" key="8">
    <source>
        <dbReference type="Proteomes" id="UP000247483"/>
    </source>
</evidence>
<dbReference type="InterPro" id="IPR013149">
    <property type="entry name" value="ADH-like_C"/>
</dbReference>
<protein>
    <submittedName>
        <fullName evidence="7">Galactitol-1-phosphate 5-dehydrogenase</fullName>
    </submittedName>
</protein>
<dbReference type="PANTHER" id="PTHR43401">
    <property type="entry name" value="L-THREONINE 3-DEHYDROGENASE"/>
    <property type="match status" value="1"/>
</dbReference>
<dbReference type="Gene3D" id="3.90.180.10">
    <property type="entry name" value="Medium-chain alcohol dehydrogenases, catalytic domain"/>
    <property type="match status" value="1"/>
</dbReference>
<evidence type="ECO:0000256" key="3">
    <source>
        <dbReference type="ARBA" id="ARBA00023002"/>
    </source>
</evidence>
<dbReference type="InterPro" id="IPR002328">
    <property type="entry name" value="ADH_Zn_CS"/>
</dbReference>
<dbReference type="InterPro" id="IPR011032">
    <property type="entry name" value="GroES-like_sf"/>
</dbReference>
<sequence length="347" mass="38557">MEVLALTALGQLEYQDRSIPNPNAQEVLVKIKAAGICGSDIPRTFTTGAYHFPLVLGHEFSGVIEKVGDGVDSSIIGKKVAIFPLIPCNKCTFCAEKYYARCTNYSYFGSRRDGAFSEYVVVPTFNLIFLEDDADVVASAMIEPAAVALHAIRNAHLDLNDNVVIYGAGPIGIMIARWAYLYGANKVFLIDIDQRKIDFCSSLGFKYVCNSKTEDPIKWIMEHTNGIGGNVCIEGTGFSDGINNTLMSCAIMGKVIILGNPHENITITRKTYDSFMRKEATLKGTFNSVYKKYPHDEWSEAAQAIYEGRLKVDDLISHKVNLKKLKDMFYIIKEGKEFTCKVMCVNN</sequence>
<dbReference type="EMBL" id="QGLP01000004">
    <property type="protein sequence ID" value="PXZ05863.1"/>
    <property type="molecule type" value="Genomic_DNA"/>
</dbReference>